<reference evidence="5 6" key="1">
    <citation type="submission" date="2017-03" db="EMBL/GenBank/DDBJ databases">
        <title>Genome of the blue death feigning beetle - Asbolus verrucosus.</title>
        <authorList>
            <person name="Rider S.D."/>
        </authorList>
    </citation>
    <scope>NUCLEOTIDE SEQUENCE [LARGE SCALE GENOMIC DNA]</scope>
    <source>
        <strain evidence="5">Butters</strain>
        <tissue evidence="5">Head and leg muscle</tissue>
    </source>
</reference>
<accession>A0A482VQM9</accession>
<organism evidence="5 6">
    <name type="scientific">Asbolus verrucosus</name>
    <name type="common">Desert ironclad beetle</name>
    <dbReference type="NCBI Taxonomy" id="1661398"/>
    <lineage>
        <taxon>Eukaryota</taxon>
        <taxon>Metazoa</taxon>
        <taxon>Ecdysozoa</taxon>
        <taxon>Arthropoda</taxon>
        <taxon>Hexapoda</taxon>
        <taxon>Insecta</taxon>
        <taxon>Pterygota</taxon>
        <taxon>Neoptera</taxon>
        <taxon>Endopterygota</taxon>
        <taxon>Coleoptera</taxon>
        <taxon>Polyphaga</taxon>
        <taxon>Cucujiformia</taxon>
        <taxon>Tenebrionidae</taxon>
        <taxon>Pimeliinae</taxon>
        <taxon>Asbolus</taxon>
    </lineage>
</organism>
<comment type="caution">
    <text evidence="5">The sequence shown here is derived from an EMBL/GenBank/DDBJ whole genome shotgun (WGS) entry which is preliminary data.</text>
</comment>
<dbReference type="PANTHER" id="PTHR21568">
    <property type="entry name" value="TRNA PSEUDOURIDINE SYNTHASE PUS10"/>
    <property type="match status" value="1"/>
</dbReference>
<dbReference type="Pfam" id="PF21238">
    <property type="entry name" value="Pus10_C"/>
    <property type="match status" value="1"/>
</dbReference>
<evidence type="ECO:0000256" key="1">
    <source>
        <dbReference type="ARBA" id="ARBA00012787"/>
    </source>
</evidence>
<evidence type="ECO:0000256" key="2">
    <source>
        <dbReference type="ARBA" id="ARBA00022694"/>
    </source>
</evidence>
<evidence type="ECO:0000256" key="3">
    <source>
        <dbReference type="ARBA" id="ARBA00023235"/>
    </source>
</evidence>
<protein>
    <recommendedName>
        <fullName evidence="1">tRNA pseudouridine(55) synthase</fullName>
        <ecNumber evidence="1">5.4.99.25</ecNumber>
    </recommendedName>
</protein>
<dbReference type="OrthoDB" id="271937at2759"/>
<dbReference type="PANTHER" id="PTHR21568:SF0">
    <property type="entry name" value="TRNA PSEUDOURIDINE SYNTHASE PUS10"/>
    <property type="match status" value="1"/>
</dbReference>
<sequence>MASEEEVNLYNDVINKGCCKRCALRYLGCCKSLITFDHPDTCLTNFGYITTELTVEPKSKKLKNNPCIVCLGLLQDSTLEQMLTHENLMKVEEYESQTFVAYITFPTCILVRDHNSKVIKVNHAWRYSVEEKLCKLLNKTYDHHSKLTLHFYTSYMLEDDMLQEMAIVENFVRNHGTNILSKHYVTAFLEEVPDETFINLVKVPPRIPLYEVTLKELKYFSEAIHLIGNYCKYSRQLLQVPSARNREVEEFSIETIILNAFKNSTGSCYREFKEMLFKASSFDERSVRVLGGGRTFHLQIINPKFKSITQRQCRKIEKKIKKTKIMSVQKLRQATKRDIHSIMDSEQLSPRSFKVLCVVYMCKNIDYCVNAVNMHTCVTVLQKTPLRLLQDRDIKKKKKKIFYIRATKVKHKDNFIELDLCTESGFHVPEFVHGDLGRTNPSLGDIMRAKVDVLAIDVVDFFATVPCPTEEEDVII</sequence>
<gene>
    <name evidence="5" type="ORF">BDFB_007351</name>
</gene>
<dbReference type="InterPro" id="IPR048741">
    <property type="entry name" value="Pus10-like_C"/>
</dbReference>
<evidence type="ECO:0000259" key="4">
    <source>
        <dbReference type="Pfam" id="PF21238"/>
    </source>
</evidence>
<dbReference type="EC" id="5.4.99.25" evidence="1"/>
<dbReference type="GO" id="GO:0031119">
    <property type="term" value="P:tRNA pseudouridine synthesis"/>
    <property type="evidence" value="ECO:0007669"/>
    <property type="project" value="TreeGrafter"/>
</dbReference>
<dbReference type="GO" id="GO:0160148">
    <property type="term" value="F:tRNA pseudouridine(55) synthase activity"/>
    <property type="evidence" value="ECO:0007669"/>
    <property type="project" value="UniProtKB-EC"/>
</dbReference>
<name>A0A482VQM9_ASBVE</name>
<dbReference type="Gene3D" id="3.30.70.3190">
    <property type="match status" value="1"/>
</dbReference>
<dbReference type="AlphaFoldDB" id="A0A482VQM9"/>
<proteinExistence type="predicted"/>
<keyword evidence="6" id="KW-1185">Reference proteome</keyword>
<dbReference type="EMBL" id="QDEB01077513">
    <property type="protein sequence ID" value="RZC34699.1"/>
    <property type="molecule type" value="Genomic_DNA"/>
</dbReference>
<dbReference type="Proteomes" id="UP000292052">
    <property type="component" value="Unassembled WGS sequence"/>
</dbReference>
<dbReference type="STRING" id="1661398.A0A482VQM9"/>
<dbReference type="InterPro" id="IPR039894">
    <property type="entry name" value="Pus10-like"/>
</dbReference>
<dbReference type="Gene3D" id="3.30.70.2510">
    <property type="match status" value="1"/>
</dbReference>
<evidence type="ECO:0000313" key="5">
    <source>
        <dbReference type="EMBL" id="RZC34699.1"/>
    </source>
</evidence>
<evidence type="ECO:0000313" key="6">
    <source>
        <dbReference type="Proteomes" id="UP000292052"/>
    </source>
</evidence>
<feature type="domain" description="Pus10-like C-terminal" evidence="4">
    <location>
        <begin position="226"/>
        <end position="460"/>
    </location>
</feature>
<keyword evidence="2" id="KW-0819">tRNA processing</keyword>
<keyword evidence="3" id="KW-0413">Isomerase</keyword>